<evidence type="ECO:0000313" key="1">
    <source>
        <dbReference type="EMBL" id="KAK7489614.1"/>
    </source>
</evidence>
<gene>
    <name evidence="1" type="ORF">BaRGS_00019009</name>
</gene>
<name>A0ABD0KR09_9CAEN</name>
<dbReference type="Proteomes" id="UP001519460">
    <property type="component" value="Unassembled WGS sequence"/>
</dbReference>
<dbReference type="EMBL" id="JACVVK020000135">
    <property type="protein sequence ID" value="KAK7489614.1"/>
    <property type="molecule type" value="Genomic_DNA"/>
</dbReference>
<accession>A0ABD0KR09</accession>
<reference evidence="1 2" key="1">
    <citation type="journal article" date="2023" name="Sci. Data">
        <title>Genome assembly of the Korean intertidal mud-creeper Batillaria attramentaria.</title>
        <authorList>
            <person name="Patra A.K."/>
            <person name="Ho P.T."/>
            <person name="Jun S."/>
            <person name="Lee S.J."/>
            <person name="Kim Y."/>
            <person name="Won Y.J."/>
        </authorList>
    </citation>
    <scope>NUCLEOTIDE SEQUENCE [LARGE SCALE GENOMIC DNA]</scope>
    <source>
        <strain evidence="1">Wonlab-2016</strain>
    </source>
</reference>
<comment type="caution">
    <text evidence="1">The sequence shown here is derived from an EMBL/GenBank/DDBJ whole genome shotgun (WGS) entry which is preliminary data.</text>
</comment>
<proteinExistence type="predicted"/>
<protein>
    <submittedName>
        <fullName evidence="1">Uncharacterized protein</fullName>
    </submittedName>
</protein>
<evidence type="ECO:0000313" key="2">
    <source>
        <dbReference type="Proteomes" id="UP001519460"/>
    </source>
</evidence>
<keyword evidence="2" id="KW-1185">Reference proteome</keyword>
<dbReference type="AlphaFoldDB" id="A0ABD0KR09"/>
<sequence>MAVDVCSFSFRSSGATVASILELELEEIALHKHAADLTEAGSVFRNLDWTRTFVSQTKCHLTSCDHSPRARPTWVCLLPAPGGPVPDLPGASRPRAKLLLGVESRDAGQKKEQGIYDRTLFVLIGSSPFTVISRRRFVLPVSSMSSGRTGWDLQGAANHRVAATGTRGGGLFVLTGLPDLPA</sequence>
<organism evidence="1 2">
    <name type="scientific">Batillaria attramentaria</name>
    <dbReference type="NCBI Taxonomy" id="370345"/>
    <lineage>
        <taxon>Eukaryota</taxon>
        <taxon>Metazoa</taxon>
        <taxon>Spiralia</taxon>
        <taxon>Lophotrochozoa</taxon>
        <taxon>Mollusca</taxon>
        <taxon>Gastropoda</taxon>
        <taxon>Caenogastropoda</taxon>
        <taxon>Sorbeoconcha</taxon>
        <taxon>Cerithioidea</taxon>
        <taxon>Batillariidae</taxon>
        <taxon>Batillaria</taxon>
    </lineage>
</organism>